<dbReference type="InterPro" id="IPR049034">
    <property type="entry name" value="T3S_SPI-1_N0"/>
</dbReference>
<dbReference type="InterPro" id="IPR038591">
    <property type="entry name" value="NolW-like_sf"/>
</dbReference>
<evidence type="ECO:0000313" key="9">
    <source>
        <dbReference type="Proteomes" id="UP001302072"/>
    </source>
</evidence>
<dbReference type="Gene3D" id="3.30.1370.120">
    <property type="match status" value="2"/>
</dbReference>
<protein>
    <recommendedName>
        <fullName evidence="3">Type 3 secretion system secretin</fullName>
        <shortName evidence="3">T3SS secretin</shortName>
    </recommendedName>
</protein>
<dbReference type="NCBIfam" id="TIGR02516">
    <property type="entry name" value="type_III_yscC"/>
    <property type="match status" value="1"/>
</dbReference>
<keyword evidence="3" id="KW-0811">Translocation</keyword>
<feature type="domain" description="SPI-1 type 3 secretion system secretin N0" evidence="7">
    <location>
        <begin position="46"/>
        <end position="114"/>
    </location>
</feature>
<dbReference type="InterPro" id="IPR003522">
    <property type="entry name" value="T3SS_OM_pore_YscC"/>
</dbReference>
<name>A0ABY9YRB4_9GAMM</name>
<dbReference type="PRINTS" id="PR01337">
    <property type="entry name" value="TYPE3OMGPROT"/>
</dbReference>
<comment type="subcellular location">
    <subcellularLocation>
        <location evidence="1 3 4">Cell outer membrane</location>
    </subcellularLocation>
</comment>
<comment type="function">
    <text evidence="3">Component of the type III secretion system (T3SS), also called injectisome, which is used to inject bacterial effector proteins into eukaryotic host cells. Forms a ring-shaped multimeric structure with an apparent central pore in the outer membrane.</text>
</comment>
<dbReference type="PANTHER" id="PTHR30332:SF5">
    <property type="entry name" value="SPI-1 TYPE 3 SECRETION SYSTEM SECRETIN"/>
    <property type="match status" value="1"/>
</dbReference>
<evidence type="ECO:0000313" key="8">
    <source>
        <dbReference type="EMBL" id="WNH52970.1"/>
    </source>
</evidence>
<dbReference type="Proteomes" id="UP001302072">
    <property type="component" value="Chromosome"/>
</dbReference>
<comment type="similarity">
    <text evidence="3">Belongs to the bacterial secretin family. T3SS SctC subfamily.</text>
</comment>
<evidence type="ECO:0000259" key="6">
    <source>
        <dbReference type="Pfam" id="PF03958"/>
    </source>
</evidence>
<feature type="chain" id="PRO_5044944652" description="Type 3 secretion system secretin" evidence="3">
    <location>
        <begin position="26"/>
        <end position="569"/>
    </location>
</feature>
<dbReference type="RefSeq" id="WP_311192138.1">
    <property type="nucleotide sequence ID" value="NZ_CP115541.1"/>
</dbReference>
<dbReference type="PANTHER" id="PTHR30332">
    <property type="entry name" value="PROBABLE GENERAL SECRETION PATHWAY PROTEIN D"/>
    <property type="match status" value="1"/>
</dbReference>
<evidence type="ECO:0000256" key="1">
    <source>
        <dbReference type="ARBA" id="ARBA00004442"/>
    </source>
</evidence>
<gene>
    <name evidence="3 8" type="primary">sctC</name>
    <name evidence="8" type="ORF">PDM29_01490</name>
</gene>
<evidence type="ECO:0000259" key="7">
    <source>
        <dbReference type="Pfam" id="PF21304"/>
    </source>
</evidence>
<keyword evidence="2 3" id="KW-0732">Signal</keyword>
<keyword evidence="3" id="KW-0472">Membrane</keyword>
<dbReference type="EMBL" id="CP115541">
    <property type="protein sequence ID" value="WNH52970.1"/>
    <property type="molecule type" value="Genomic_DNA"/>
</dbReference>
<feature type="domain" description="NolW-like" evidence="6">
    <location>
        <begin position="218"/>
        <end position="312"/>
    </location>
</feature>
<evidence type="ECO:0000256" key="3">
    <source>
        <dbReference type="HAMAP-Rule" id="MF_02219"/>
    </source>
</evidence>
<dbReference type="Pfam" id="PF00263">
    <property type="entry name" value="Secretin"/>
    <property type="match status" value="1"/>
</dbReference>
<keyword evidence="3 4" id="KW-0813">Transport</keyword>
<dbReference type="InterPro" id="IPR050810">
    <property type="entry name" value="Bact_Secretion_Sys_Channel"/>
</dbReference>
<accession>A0ABY9YRB4</accession>
<feature type="domain" description="Type II/III secretion system secretin-like" evidence="5">
    <location>
        <begin position="368"/>
        <end position="523"/>
    </location>
</feature>
<dbReference type="HAMAP" id="MF_02219">
    <property type="entry name" value="Type_III_secretin"/>
    <property type="match status" value="1"/>
</dbReference>
<dbReference type="InterPro" id="IPR005644">
    <property type="entry name" value="NolW-like"/>
</dbReference>
<feature type="signal peptide" evidence="3">
    <location>
        <begin position="1"/>
        <end position="25"/>
    </location>
</feature>
<proteinExistence type="inferred from homology"/>
<evidence type="ECO:0000256" key="4">
    <source>
        <dbReference type="RuleBase" id="RU004004"/>
    </source>
</evidence>
<comment type="subunit">
    <text evidence="3">The core secretion machinery of the T3SS is composed of approximately 20 different proteins, including cytoplasmic components, a base, an export apparatus and a needle. This subunit is part of the base, which anchors the injectisome in the bacterial cell envelope. Forms a stable homooligomeric complex.</text>
</comment>
<keyword evidence="9" id="KW-1185">Reference proteome</keyword>
<evidence type="ECO:0000256" key="2">
    <source>
        <dbReference type="ARBA" id="ARBA00022729"/>
    </source>
</evidence>
<dbReference type="InterPro" id="IPR004846">
    <property type="entry name" value="T2SS/T3SS_dom"/>
</dbReference>
<sequence precursor="true">MRFLPYSLLLFTAVAVLAAAPAVRAQTPLEGTAISDRADLPHAAGFVSRGESAEHLLNAIGAKARQAVVVSAKAQRKKVSGSFDLARPFDVLNKVSADVGLVWYSDTQSIYVYEASEQKNAVGRLRSTSVATLNDFLRKAKLADPRYVVRGGGADGTFYVAGPPVYVDIVLNAARYLDELYEGADASPNHVEVIKLEHSFVHGRRYAVRGEAQSVPGMADVLSQVLQTGDFGTVVKQPAAQPADAALVVEEALPAVAQVQIPAPQPASQSSGPGPARVMPYAETNSIIVRGTLAQIEQIKRLVAELDTPRKQIELSLWIIDIKKTELDRLGVSWSGGINIGNRLQIGINDGIPATTLDGPRFLASVQALTSTGDAQIVSRPVLLTQENVPAYFDSNQTFYTQLVGERIVELEQVTYGTLVSVRPRISSMEEVELQLAVEDGGASSSGFDSGLPLVSRTMIDTVARVPHQLSLLIGGYTRRQLDNGRSGIPGLRRVPGVGKLFGQDTRSHDNLVRVFLIQPRVLGERDMLDAARMQQLYGQDVGEPLQDVLEELKQGLPELEAAHGASRD</sequence>
<dbReference type="Pfam" id="PF21304">
    <property type="entry name" value="T3S_SPI-1_N0"/>
    <property type="match status" value="1"/>
</dbReference>
<evidence type="ECO:0000259" key="5">
    <source>
        <dbReference type="Pfam" id="PF00263"/>
    </source>
</evidence>
<dbReference type="Pfam" id="PF03958">
    <property type="entry name" value="Secretin_N"/>
    <property type="match status" value="1"/>
</dbReference>
<dbReference type="Gene3D" id="3.55.50.30">
    <property type="match status" value="1"/>
</dbReference>
<keyword evidence="3" id="KW-0998">Cell outer membrane</keyword>
<reference evidence="8 9" key="1">
    <citation type="submission" date="2022-12" db="EMBL/GenBank/DDBJ databases">
        <title>Two new species, Stenotrophomonas aracearum and Stenotrophomonas oahuensis, isolated from Anthurium (Araceae family) in Hawaii.</title>
        <authorList>
            <person name="Chunag S.C."/>
            <person name="Dobhal S."/>
            <person name="Alvarez A."/>
            <person name="Arif M."/>
        </authorList>
    </citation>
    <scope>NUCLEOTIDE SEQUENCE [LARGE SCALE GENOMIC DNA]</scope>
    <source>
        <strain evidence="8 9">A5586</strain>
    </source>
</reference>
<organism evidence="8 9">
    <name type="scientific">Stenotrophomonas oahuensis</name>
    <dbReference type="NCBI Taxonomy" id="3003271"/>
    <lineage>
        <taxon>Bacteria</taxon>
        <taxon>Pseudomonadati</taxon>
        <taxon>Pseudomonadota</taxon>
        <taxon>Gammaproteobacteria</taxon>
        <taxon>Lysobacterales</taxon>
        <taxon>Lysobacteraceae</taxon>
        <taxon>Stenotrophomonas</taxon>
    </lineage>
</organism>
<keyword evidence="3" id="KW-0653">Protein transport</keyword>